<keyword evidence="20" id="KW-1185">Reference proteome</keyword>
<sequence>MGRLTRKKAEDPRKKPLFVLATVLLLSSAYAGQEAYDPVQPCSDFQTASFLQGTKLKVQFLLFTSSNPSCGQLISLGDDIKNSNFNISLDTKIIIHGFRALGTKPSWINGLMGAFFRAAKVNLVAVDWIYGATRTYPGAVENVMELSIEISRFISKLLALGVSGTSIHLIGVSLGAHVAGLVGQFHGGQLGRITGLDPAGPKYTKAGREERLDPGDALFVEAIHTDTDNFGIRIPVGHIDYFINGGKDQPGCPRFISLGYNYLICDHMRAVHLYVSALENSCPMMAFPCSSHENFLAGHCLDCYNPFLLSCPRIGLLERGGVSVAKLPEEVKVYLVTASSAPYCMYHSLVEFHLQQKRSLVTNLEITFRSSNSTASVKITIPKQQQLGKAVLAHPVPLCQIDAVTLKYLPKLQIWRKDKAIIIGNFCTTALPVSNREKMFCLSQYVSLTATRPFEHDLAVVCA</sequence>
<keyword evidence="8" id="KW-1015">Disulfide bond</keyword>
<keyword evidence="6" id="KW-0442">Lipid degradation</keyword>
<feature type="binding site" evidence="15">
    <location>
        <position position="213"/>
    </location>
    <ligand>
        <name>Ca(2+)</name>
        <dbReference type="ChEBI" id="CHEBI:29108"/>
    </ligand>
</feature>
<reference evidence="19" key="1">
    <citation type="submission" date="2025-08" db="UniProtKB">
        <authorList>
            <consortium name="Ensembl"/>
        </authorList>
    </citation>
    <scope>IDENTIFICATION</scope>
</reference>
<dbReference type="FunFam" id="3.40.50.1820:FF:000081">
    <property type="entry name" value="phospholipase A1 member A isoform X1"/>
    <property type="match status" value="1"/>
</dbReference>
<dbReference type="OMA" id="AHANPQC"/>
<dbReference type="Pfam" id="PF00151">
    <property type="entry name" value="Lipase"/>
    <property type="match status" value="1"/>
</dbReference>
<evidence type="ECO:0000313" key="20">
    <source>
        <dbReference type="Proteomes" id="UP000694404"/>
    </source>
</evidence>
<comment type="similarity">
    <text evidence="2 16">Belongs to the AB hydrolase superfamily. Lipase family.</text>
</comment>
<dbReference type="GO" id="GO:0016042">
    <property type="term" value="P:lipid catabolic process"/>
    <property type="evidence" value="ECO:0007669"/>
    <property type="project" value="UniProtKB-KW"/>
</dbReference>
<keyword evidence="15" id="KW-0479">Metal-binding</keyword>
<dbReference type="InterPro" id="IPR033906">
    <property type="entry name" value="Lipase_N"/>
</dbReference>
<dbReference type="KEGG" id="cabi:116836356"/>
<dbReference type="Ensembl" id="ENSCABT00000027411.1">
    <property type="protein sequence ID" value="ENSCABP00000025014.1"/>
    <property type="gene ID" value="ENSCABG00000018418.1"/>
</dbReference>
<evidence type="ECO:0000256" key="9">
    <source>
        <dbReference type="ARBA" id="ARBA00023180"/>
    </source>
</evidence>
<dbReference type="InterPro" id="IPR016272">
    <property type="entry name" value="Lipase_LIPH"/>
</dbReference>
<comment type="catalytic activity">
    <reaction evidence="12">
        <text>1,2-di-(9Z)-octadecenoyl-sn-glycero-3-phospho-L-serine + H2O = 2-(9Z-octadecenoyl)-sn-glycero-3-phospho-L-serine + (9Z)-octadecenoate + H(+)</text>
        <dbReference type="Rhea" id="RHEA:40491"/>
        <dbReference type="ChEBI" id="CHEBI:15377"/>
        <dbReference type="ChEBI" id="CHEBI:15378"/>
        <dbReference type="ChEBI" id="CHEBI:30823"/>
        <dbReference type="ChEBI" id="CHEBI:74905"/>
        <dbReference type="ChEBI" id="CHEBI:77342"/>
    </reaction>
    <physiologicalReaction direction="left-to-right" evidence="12">
        <dbReference type="Rhea" id="RHEA:40492"/>
    </physiologicalReaction>
</comment>
<dbReference type="GeneID" id="116836356"/>
<evidence type="ECO:0000313" key="19">
    <source>
        <dbReference type="Ensembl" id="ENSCABP00000025014.1"/>
    </source>
</evidence>
<evidence type="ECO:0000259" key="18">
    <source>
        <dbReference type="Pfam" id="PF00151"/>
    </source>
</evidence>
<dbReference type="GeneTree" id="ENSGT00940000159279"/>
<dbReference type="PRINTS" id="PR00821">
    <property type="entry name" value="TAGLIPASE"/>
</dbReference>
<evidence type="ECO:0000256" key="15">
    <source>
        <dbReference type="PIRSR" id="PIRSR000865-2"/>
    </source>
</evidence>
<accession>A0A8C0J071</accession>
<evidence type="ECO:0000256" key="3">
    <source>
        <dbReference type="ARBA" id="ARBA00022525"/>
    </source>
</evidence>
<keyword evidence="7" id="KW-0443">Lipid metabolism</keyword>
<proteinExistence type="inferred from homology"/>
<evidence type="ECO:0000256" key="13">
    <source>
        <dbReference type="ARBA" id="ARBA00048700"/>
    </source>
</evidence>
<evidence type="ECO:0000256" key="1">
    <source>
        <dbReference type="ARBA" id="ARBA00004613"/>
    </source>
</evidence>
<keyword evidence="15" id="KW-0106">Calcium</keyword>
<feature type="binding site" evidence="15">
    <location>
        <position position="211"/>
    </location>
    <ligand>
        <name>Ca(2+)</name>
        <dbReference type="ChEBI" id="CHEBI:29108"/>
    </ligand>
</feature>
<feature type="chain" id="PRO_5034035530" description="Phospholipase A1 member A" evidence="17">
    <location>
        <begin position="32"/>
        <end position="463"/>
    </location>
</feature>
<dbReference type="PANTHER" id="PTHR11610:SF111">
    <property type="entry name" value="PHOSPHOLIPASE A1 MEMBER A"/>
    <property type="match status" value="1"/>
</dbReference>
<organism evidence="19 20">
    <name type="scientific">Chelonoidis abingdonii</name>
    <name type="common">Abingdon island giant tortoise</name>
    <name type="synonym">Testudo abingdonii</name>
    <dbReference type="NCBI Taxonomy" id="106734"/>
    <lineage>
        <taxon>Eukaryota</taxon>
        <taxon>Metazoa</taxon>
        <taxon>Chordata</taxon>
        <taxon>Craniata</taxon>
        <taxon>Vertebrata</taxon>
        <taxon>Euteleostomi</taxon>
        <taxon>Archelosauria</taxon>
        <taxon>Testudinata</taxon>
        <taxon>Testudines</taxon>
        <taxon>Cryptodira</taxon>
        <taxon>Durocryptodira</taxon>
        <taxon>Testudinoidea</taxon>
        <taxon>Testudinidae</taxon>
        <taxon>Chelonoidis</taxon>
    </lineage>
</organism>
<comment type="catalytic activity">
    <reaction evidence="13">
        <text>1-hexadecanoyl-2-(5Z,8Z,11Z,14Z-eicosatetraenoyl)-sn-glycero-3-phospho-L-serine + H2O = 2-(5Z,8Z,11Z,14Z)-eicosatetraenoyl-sn-glycero-3-phospho-L-serine + hexadecanoate + H(+)</text>
        <dbReference type="Rhea" id="RHEA:41187"/>
        <dbReference type="ChEBI" id="CHEBI:7896"/>
        <dbReference type="ChEBI" id="CHEBI:15377"/>
        <dbReference type="ChEBI" id="CHEBI:15378"/>
        <dbReference type="ChEBI" id="CHEBI:75032"/>
        <dbReference type="ChEBI" id="CHEBI:77830"/>
    </reaction>
    <physiologicalReaction direction="left-to-right" evidence="13">
        <dbReference type="Rhea" id="RHEA:41188"/>
    </physiologicalReaction>
</comment>
<evidence type="ECO:0000256" key="2">
    <source>
        <dbReference type="ARBA" id="ARBA00010701"/>
    </source>
</evidence>
<evidence type="ECO:0000256" key="11">
    <source>
        <dbReference type="ARBA" id="ARBA00048284"/>
    </source>
</evidence>
<keyword evidence="5" id="KW-0378">Hydrolase</keyword>
<dbReference type="InterPro" id="IPR029058">
    <property type="entry name" value="AB_hydrolase_fold"/>
</dbReference>
<evidence type="ECO:0000256" key="16">
    <source>
        <dbReference type="RuleBase" id="RU004262"/>
    </source>
</evidence>
<keyword evidence="4 17" id="KW-0732">Signal</keyword>
<dbReference type="SUPFAM" id="SSF53474">
    <property type="entry name" value="alpha/beta-Hydrolases"/>
    <property type="match status" value="1"/>
</dbReference>
<keyword evidence="3" id="KW-0964">Secreted</keyword>
<protein>
    <recommendedName>
        <fullName evidence="10">Phospholipase A1 member A</fullName>
    </recommendedName>
</protein>
<feature type="binding site" evidence="15">
    <location>
        <position position="216"/>
    </location>
    <ligand>
        <name>Ca(2+)</name>
        <dbReference type="ChEBI" id="CHEBI:29108"/>
    </ligand>
</feature>
<feature type="signal peptide" evidence="17">
    <location>
        <begin position="1"/>
        <end position="31"/>
    </location>
</feature>
<dbReference type="CDD" id="cd00707">
    <property type="entry name" value="Pancreat_lipase_like"/>
    <property type="match status" value="1"/>
</dbReference>
<feature type="active site" description="Nucleophile" evidence="14">
    <location>
        <position position="173"/>
    </location>
</feature>
<dbReference type="PANTHER" id="PTHR11610">
    <property type="entry name" value="LIPASE"/>
    <property type="match status" value="1"/>
</dbReference>
<reference evidence="19" key="2">
    <citation type="submission" date="2025-09" db="UniProtKB">
        <authorList>
            <consortium name="Ensembl"/>
        </authorList>
    </citation>
    <scope>IDENTIFICATION</scope>
</reference>
<evidence type="ECO:0000256" key="8">
    <source>
        <dbReference type="ARBA" id="ARBA00023157"/>
    </source>
</evidence>
<keyword evidence="9" id="KW-0325">Glycoprotein</keyword>
<dbReference type="GO" id="GO:0008970">
    <property type="term" value="F:phospholipase A1 activity"/>
    <property type="evidence" value="ECO:0007669"/>
    <property type="project" value="Ensembl"/>
</dbReference>
<comment type="catalytic activity">
    <reaction evidence="11">
        <text>1-(9Z-octadecenoyl)-sn-glycero-3-phospho-L-serine + H2O = sn-glycero-3-phospho-L-serine + (9Z)-octadecenoate + H(+)</text>
        <dbReference type="Rhea" id="RHEA:40499"/>
        <dbReference type="ChEBI" id="CHEBI:15377"/>
        <dbReference type="ChEBI" id="CHEBI:15378"/>
        <dbReference type="ChEBI" id="CHEBI:30823"/>
        <dbReference type="ChEBI" id="CHEBI:64765"/>
        <dbReference type="ChEBI" id="CHEBI:74617"/>
    </reaction>
    <physiologicalReaction direction="left-to-right" evidence="11">
        <dbReference type="Rhea" id="RHEA:40500"/>
    </physiologicalReaction>
</comment>
<gene>
    <name evidence="19" type="primary">PLA1A</name>
</gene>
<dbReference type="GO" id="GO:0046872">
    <property type="term" value="F:metal ion binding"/>
    <property type="evidence" value="ECO:0007669"/>
    <property type="project" value="UniProtKB-KW"/>
</dbReference>
<dbReference type="RefSeq" id="XP_032655815.1">
    <property type="nucleotide sequence ID" value="XM_032799924.2"/>
</dbReference>
<evidence type="ECO:0000256" key="4">
    <source>
        <dbReference type="ARBA" id="ARBA00022729"/>
    </source>
</evidence>
<dbReference type="GO" id="GO:0002080">
    <property type="term" value="C:acrosomal membrane"/>
    <property type="evidence" value="ECO:0007669"/>
    <property type="project" value="Ensembl"/>
</dbReference>
<name>A0A8C0J071_CHEAB</name>
<dbReference type="AlphaFoldDB" id="A0A8C0J071"/>
<evidence type="ECO:0000256" key="14">
    <source>
        <dbReference type="PIRSR" id="PIRSR000865-1"/>
    </source>
</evidence>
<evidence type="ECO:0000256" key="17">
    <source>
        <dbReference type="SAM" id="SignalP"/>
    </source>
</evidence>
<evidence type="ECO:0000256" key="7">
    <source>
        <dbReference type="ARBA" id="ARBA00023098"/>
    </source>
</evidence>
<feature type="active site" description="Charge relay system" evidence="14">
    <location>
        <position position="267"/>
    </location>
</feature>
<dbReference type="Proteomes" id="UP000694404">
    <property type="component" value="Unplaced"/>
</dbReference>
<dbReference type="InterPro" id="IPR013818">
    <property type="entry name" value="Lipase"/>
</dbReference>
<dbReference type="InterPro" id="IPR000734">
    <property type="entry name" value="TAG_lipase"/>
</dbReference>
<comment type="subcellular location">
    <subcellularLocation>
        <location evidence="1">Secreted</location>
    </subcellularLocation>
</comment>
<evidence type="ECO:0000256" key="10">
    <source>
        <dbReference type="ARBA" id="ARBA00040696"/>
    </source>
</evidence>
<dbReference type="Gene3D" id="3.40.50.1820">
    <property type="entry name" value="alpha/beta hydrolase"/>
    <property type="match status" value="1"/>
</dbReference>
<evidence type="ECO:0000256" key="12">
    <source>
        <dbReference type="ARBA" id="ARBA00048646"/>
    </source>
</evidence>
<dbReference type="CTD" id="51365"/>
<evidence type="ECO:0000256" key="6">
    <source>
        <dbReference type="ARBA" id="ARBA00022963"/>
    </source>
</evidence>
<dbReference type="PIRSF" id="PIRSF000865">
    <property type="entry name" value="Lipoprotein_lipase_LIPH"/>
    <property type="match status" value="1"/>
</dbReference>
<dbReference type="GO" id="GO:0005615">
    <property type="term" value="C:extracellular space"/>
    <property type="evidence" value="ECO:0007669"/>
    <property type="project" value="TreeGrafter"/>
</dbReference>
<feature type="domain" description="Lipase" evidence="18">
    <location>
        <begin position="41"/>
        <end position="343"/>
    </location>
</feature>
<feature type="active site" description="Charge relay system" evidence="14">
    <location>
        <position position="197"/>
    </location>
</feature>
<evidence type="ECO:0000256" key="5">
    <source>
        <dbReference type="ARBA" id="ARBA00022801"/>
    </source>
</evidence>